<organism evidence="1 2">
    <name type="scientific">Halopelagius inordinatus</name>
    <dbReference type="NCBI Taxonomy" id="553467"/>
    <lineage>
        <taxon>Archaea</taxon>
        <taxon>Methanobacteriati</taxon>
        <taxon>Methanobacteriota</taxon>
        <taxon>Stenosarchaea group</taxon>
        <taxon>Halobacteria</taxon>
        <taxon>Halobacteriales</taxon>
        <taxon>Haloferacaceae</taxon>
    </lineage>
</organism>
<dbReference type="EMBL" id="FOOQ01000002">
    <property type="protein sequence ID" value="SFG35308.1"/>
    <property type="molecule type" value="Genomic_DNA"/>
</dbReference>
<evidence type="ECO:0000313" key="1">
    <source>
        <dbReference type="EMBL" id="SFG35308.1"/>
    </source>
</evidence>
<protein>
    <submittedName>
        <fullName evidence="1">Uncharacterized protein</fullName>
    </submittedName>
</protein>
<dbReference type="AlphaFoldDB" id="A0A1I2R4A6"/>
<proteinExistence type="predicted"/>
<sequence length="93" mass="10967">MKAMREHERSDHEDDAPITTELSYWQTGGGYLVFRVRREYHPRFDNDFVVGRRLVGVAEVEDEQIVRDILRVHDYNPNLINELPTFKKPPIDG</sequence>
<evidence type="ECO:0000313" key="2">
    <source>
        <dbReference type="Proteomes" id="UP000198876"/>
    </source>
</evidence>
<accession>A0A1I2R4A6</accession>
<dbReference type="Proteomes" id="UP000198876">
    <property type="component" value="Unassembled WGS sequence"/>
</dbReference>
<keyword evidence="2" id="KW-1185">Reference proteome</keyword>
<reference evidence="2" key="1">
    <citation type="submission" date="2016-10" db="EMBL/GenBank/DDBJ databases">
        <authorList>
            <person name="Varghese N."/>
            <person name="Submissions S."/>
        </authorList>
    </citation>
    <scope>NUCLEOTIDE SEQUENCE [LARGE SCALE GENOMIC DNA]</scope>
    <source>
        <strain evidence="2">CGMCC 1.7739</strain>
    </source>
</reference>
<gene>
    <name evidence="1" type="ORF">SAMN04488063_1777</name>
</gene>
<name>A0A1I2R4A6_9EURY</name>